<feature type="transmembrane region" description="Helical" evidence="1">
    <location>
        <begin position="63"/>
        <end position="85"/>
    </location>
</feature>
<feature type="transmembrane region" description="Helical" evidence="1">
    <location>
        <begin position="97"/>
        <end position="120"/>
    </location>
</feature>
<sequence length="224" mass="24046">MEKTVKHFCTTAKRIKKDAVEFAKQATMIAGMSAMVVTKMELQRLKEKLPNISIRYTGTWKDSLKFGVEMAATAAGIILALLGGGSEILTGGVSTAISVPAAASGIAIAGTGLAISGSALTNMFDVRIQKSESSKGNGDGESGNSSNELKHVYPKEFEAVKNGTTKNTIKNKELLDKLREIESGKWTKVYKDGYDSSGNKISIHYFQSESGKVFNVKVKPGWSN</sequence>
<dbReference type="EMBL" id="QSQN01000008">
    <property type="protein sequence ID" value="RGK41442.1"/>
    <property type="molecule type" value="Genomic_DNA"/>
</dbReference>
<gene>
    <name evidence="2" type="ORF">DXD17_04050</name>
</gene>
<proteinExistence type="predicted"/>
<reference evidence="2 3" key="1">
    <citation type="submission" date="2018-08" db="EMBL/GenBank/DDBJ databases">
        <title>A genome reference for cultivated species of the human gut microbiota.</title>
        <authorList>
            <person name="Zou Y."/>
            <person name="Xue W."/>
            <person name="Luo G."/>
        </authorList>
    </citation>
    <scope>NUCLEOTIDE SEQUENCE [LARGE SCALE GENOMIC DNA]</scope>
    <source>
        <strain evidence="2 3">TF11-7</strain>
    </source>
</reference>
<dbReference type="Proteomes" id="UP000260793">
    <property type="component" value="Unassembled WGS sequence"/>
</dbReference>
<evidence type="ECO:0000313" key="2">
    <source>
        <dbReference type="EMBL" id="RGK41442.1"/>
    </source>
</evidence>
<evidence type="ECO:0000256" key="1">
    <source>
        <dbReference type="SAM" id="Phobius"/>
    </source>
</evidence>
<keyword evidence="1" id="KW-0472">Membrane</keyword>
<dbReference type="AlphaFoldDB" id="A0A3E4LWF8"/>
<organism evidence="2 3">
    <name type="scientific">[Ruminococcus] lactaris</name>
    <dbReference type="NCBI Taxonomy" id="46228"/>
    <lineage>
        <taxon>Bacteria</taxon>
        <taxon>Bacillati</taxon>
        <taxon>Bacillota</taxon>
        <taxon>Clostridia</taxon>
        <taxon>Lachnospirales</taxon>
        <taxon>Lachnospiraceae</taxon>
        <taxon>Mediterraneibacter</taxon>
    </lineage>
</organism>
<dbReference type="RefSeq" id="WP_117687816.1">
    <property type="nucleotide sequence ID" value="NZ_QSQN01000008.1"/>
</dbReference>
<accession>A0A3E4LWF8</accession>
<evidence type="ECO:0008006" key="4">
    <source>
        <dbReference type="Google" id="ProtNLM"/>
    </source>
</evidence>
<protein>
    <recommendedName>
        <fullName evidence="4">Bacterial toxin 35 domain-containing protein</fullName>
    </recommendedName>
</protein>
<comment type="caution">
    <text evidence="2">The sequence shown here is derived from an EMBL/GenBank/DDBJ whole genome shotgun (WGS) entry which is preliminary data.</text>
</comment>
<evidence type="ECO:0000313" key="3">
    <source>
        <dbReference type="Proteomes" id="UP000260793"/>
    </source>
</evidence>
<name>A0A3E4LWF8_9FIRM</name>
<keyword evidence="1" id="KW-1133">Transmembrane helix</keyword>
<keyword evidence="1" id="KW-0812">Transmembrane</keyword>